<evidence type="ECO:0000313" key="2">
    <source>
        <dbReference type="EMBL" id="KAF3765175.1"/>
    </source>
</evidence>
<gene>
    <name evidence="2" type="ORF">M406DRAFT_221822</name>
</gene>
<evidence type="ECO:0000313" key="3">
    <source>
        <dbReference type="Proteomes" id="UP000803844"/>
    </source>
</evidence>
<dbReference type="GeneID" id="63832734"/>
<dbReference type="EMBL" id="MU032348">
    <property type="protein sequence ID" value="KAF3765175.1"/>
    <property type="molecule type" value="Genomic_DNA"/>
</dbReference>
<reference evidence="2" key="1">
    <citation type="journal article" date="2020" name="Phytopathology">
        <title>Genome sequence of the chestnut blight fungus Cryphonectria parasitica EP155: A fundamental resource for an archetypical invasive plant pathogen.</title>
        <authorList>
            <person name="Crouch J.A."/>
            <person name="Dawe A."/>
            <person name="Aerts A."/>
            <person name="Barry K."/>
            <person name="Churchill A.C.L."/>
            <person name="Grimwood J."/>
            <person name="Hillman B."/>
            <person name="Milgroom M.G."/>
            <person name="Pangilinan J."/>
            <person name="Smith M."/>
            <person name="Salamov A."/>
            <person name="Schmutz J."/>
            <person name="Yadav J."/>
            <person name="Grigoriev I.V."/>
            <person name="Nuss D."/>
        </authorList>
    </citation>
    <scope>NUCLEOTIDE SEQUENCE</scope>
    <source>
        <strain evidence="2">EP155</strain>
    </source>
</reference>
<feature type="non-terminal residue" evidence="2">
    <location>
        <position position="1"/>
    </location>
</feature>
<dbReference type="Proteomes" id="UP000803844">
    <property type="component" value="Unassembled WGS sequence"/>
</dbReference>
<feature type="non-terminal residue" evidence="2">
    <location>
        <position position="311"/>
    </location>
</feature>
<proteinExistence type="predicted"/>
<organism evidence="2 3">
    <name type="scientific">Cryphonectria parasitica (strain ATCC 38755 / EP155)</name>
    <dbReference type="NCBI Taxonomy" id="660469"/>
    <lineage>
        <taxon>Eukaryota</taxon>
        <taxon>Fungi</taxon>
        <taxon>Dikarya</taxon>
        <taxon>Ascomycota</taxon>
        <taxon>Pezizomycotina</taxon>
        <taxon>Sordariomycetes</taxon>
        <taxon>Sordariomycetidae</taxon>
        <taxon>Diaporthales</taxon>
        <taxon>Cryphonectriaceae</taxon>
        <taxon>Cryphonectria-Endothia species complex</taxon>
        <taxon>Cryphonectria</taxon>
    </lineage>
</organism>
<dbReference type="RefSeq" id="XP_040776136.1">
    <property type="nucleotide sequence ID" value="XM_040915605.1"/>
</dbReference>
<comment type="caution">
    <text evidence="2">The sequence shown here is derived from an EMBL/GenBank/DDBJ whole genome shotgun (WGS) entry which is preliminary data.</text>
</comment>
<dbReference type="OrthoDB" id="66095at2759"/>
<dbReference type="AlphaFoldDB" id="A0A9P4Y2E5"/>
<feature type="region of interest" description="Disordered" evidence="1">
    <location>
        <begin position="170"/>
        <end position="190"/>
    </location>
</feature>
<protein>
    <submittedName>
        <fullName evidence="2">Uncharacterized protein</fullName>
    </submittedName>
</protein>
<evidence type="ECO:0000256" key="1">
    <source>
        <dbReference type="SAM" id="MobiDB-lite"/>
    </source>
</evidence>
<keyword evidence="3" id="KW-1185">Reference proteome</keyword>
<sequence length="311" mass="35013">SSSSGASAQLLYEPSPMDVIIVKSMLQQGLRLPPEVVLSIVEAAEYWPHTTALLDASVTVRSGRATENHFLLRSQPLGFTRKTHYDDRHYALTRAPPQPLSPDGEYPVSQFQSWIQSPTSTLEHPCRKIVFTITSHDQGWSGNALRDRGSYRGSNTFFCAGLERFDKNAARPQGCLEREPQAEEDAEPLHDDPLPDPYLPVYALRPIHPAVYADRPEFDHPLHPDRQLTIQHNKTAIRDPTTHVVVWSWNDDKDPLTAEELKEMGRGEATGDGAFVRSLKLGDVVTVWAMSRFGSWVNFVQSVKVDIYWSL</sequence>
<accession>A0A9P4Y2E5</accession>
<feature type="compositionally biased region" description="Basic and acidic residues" evidence="1">
    <location>
        <begin position="176"/>
        <end position="190"/>
    </location>
</feature>
<name>A0A9P4Y2E5_CRYP1</name>